<dbReference type="PANTHER" id="PTHR22600">
    <property type="entry name" value="BETA-HEXOSAMINIDASE"/>
    <property type="match status" value="1"/>
</dbReference>
<dbReference type="PIRSF" id="PIRSF001093">
    <property type="entry name" value="B-hxosamndse_ab_euk"/>
    <property type="match status" value="1"/>
</dbReference>
<keyword evidence="5 6" id="KW-0326">Glycosidase</keyword>
<dbReference type="InterPro" id="IPR029018">
    <property type="entry name" value="Hex-like_dom2"/>
</dbReference>
<evidence type="ECO:0000256" key="2">
    <source>
        <dbReference type="ARBA" id="ARBA00006285"/>
    </source>
</evidence>
<name>A0AAU9TSQ6_EUPED</name>
<proteinExistence type="inferred from homology"/>
<keyword evidence="4" id="KW-0325">Glycoprotein</keyword>
<dbReference type="InterPro" id="IPR017853">
    <property type="entry name" value="GH"/>
</dbReference>
<dbReference type="EC" id="3.2.1.52" evidence="6"/>
<gene>
    <name evidence="9" type="ORF">EEDITHA_LOCUS5754</name>
</gene>
<dbReference type="SUPFAM" id="SSF55545">
    <property type="entry name" value="beta-N-acetylhexosaminidase-like domain"/>
    <property type="match status" value="1"/>
</dbReference>
<feature type="domain" description="Glycoside hydrolase family 20 catalytic" evidence="7">
    <location>
        <begin position="253"/>
        <end position="578"/>
    </location>
</feature>
<dbReference type="PRINTS" id="PR00738">
    <property type="entry name" value="GLHYDRLASE20"/>
</dbReference>
<dbReference type="EMBL" id="CAKOGL010000008">
    <property type="protein sequence ID" value="CAH2089729.1"/>
    <property type="molecule type" value="Genomic_DNA"/>
</dbReference>
<dbReference type="InterPro" id="IPR029019">
    <property type="entry name" value="HEX_eukaryotic_N"/>
</dbReference>
<comment type="catalytic activity">
    <reaction evidence="1 6">
        <text>Hydrolysis of terminal non-reducing N-acetyl-D-hexosamine residues in N-acetyl-beta-D-hexosaminides.</text>
        <dbReference type="EC" id="3.2.1.52"/>
    </reaction>
</comment>
<dbReference type="InterPro" id="IPR025705">
    <property type="entry name" value="Beta_hexosaminidase_sua/sub"/>
</dbReference>
<dbReference type="Gene3D" id="3.20.20.80">
    <property type="entry name" value="Glycosidases"/>
    <property type="match status" value="1"/>
</dbReference>
<dbReference type="Pfam" id="PF14845">
    <property type="entry name" value="Glycohydro_20b2"/>
    <property type="match status" value="1"/>
</dbReference>
<protein>
    <recommendedName>
        <fullName evidence="6">Beta-hexosaminidase</fullName>
        <ecNumber evidence="6">3.2.1.52</ecNumber>
    </recommendedName>
</protein>
<evidence type="ECO:0000256" key="4">
    <source>
        <dbReference type="ARBA" id="ARBA00023180"/>
    </source>
</evidence>
<evidence type="ECO:0000256" key="6">
    <source>
        <dbReference type="PIRNR" id="PIRNR001093"/>
    </source>
</evidence>
<evidence type="ECO:0000256" key="3">
    <source>
        <dbReference type="ARBA" id="ARBA00022801"/>
    </source>
</evidence>
<organism evidence="9 10">
    <name type="scientific">Euphydryas editha</name>
    <name type="common">Edith's checkerspot</name>
    <dbReference type="NCBI Taxonomy" id="104508"/>
    <lineage>
        <taxon>Eukaryota</taxon>
        <taxon>Metazoa</taxon>
        <taxon>Ecdysozoa</taxon>
        <taxon>Arthropoda</taxon>
        <taxon>Hexapoda</taxon>
        <taxon>Insecta</taxon>
        <taxon>Pterygota</taxon>
        <taxon>Neoptera</taxon>
        <taxon>Endopterygota</taxon>
        <taxon>Lepidoptera</taxon>
        <taxon>Glossata</taxon>
        <taxon>Ditrysia</taxon>
        <taxon>Papilionoidea</taxon>
        <taxon>Nymphalidae</taxon>
        <taxon>Nymphalinae</taxon>
        <taxon>Euphydryas</taxon>
    </lineage>
</organism>
<feature type="domain" description="Beta-hexosaminidase eukaryotic type N-terminal" evidence="8">
    <location>
        <begin position="103"/>
        <end position="229"/>
    </location>
</feature>
<evidence type="ECO:0000256" key="5">
    <source>
        <dbReference type="ARBA" id="ARBA00023295"/>
    </source>
</evidence>
<dbReference type="Pfam" id="PF00728">
    <property type="entry name" value="Glyco_hydro_20"/>
    <property type="match status" value="1"/>
</dbReference>
<evidence type="ECO:0000313" key="10">
    <source>
        <dbReference type="Proteomes" id="UP001153954"/>
    </source>
</evidence>
<comment type="similarity">
    <text evidence="2 6">Belongs to the glycosyl hydrolase 20 family.</text>
</comment>
<dbReference type="GO" id="GO:0030203">
    <property type="term" value="P:glycosaminoglycan metabolic process"/>
    <property type="evidence" value="ECO:0007669"/>
    <property type="project" value="TreeGrafter"/>
</dbReference>
<dbReference type="GO" id="GO:0005975">
    <property type="term" value="P:carbohydrate metabolic process"/>
    <property type="evidence" value="ECO:0007669"/>
    <property type="project" value="InterPro"/>
</dbReference>
<reference evidence="9" key="1">
    <citation type="submission" date="2022-03" db="EMBL/GenBank/DDBJ databases">
        <authorList>
            <person name="Tunstrom K."/>
        </authorList>
    </citation>
    <scope>NUCLEOTIDE SEQUENCE</scope>
</reference>
<dbReference type="PANTHER" id="PTHR22600:SF3">
    <property type="entry name" value="BETA-HEXOSAMINIDASE FDL-RELATED"/>
    <property type="match status" value="1"/>
</dbReference>
<keyword evidence="10" id="KW-1185">Reference proteome</keyword>
<evidence type="ECO:0000256" key="1">
    <source>
        <dbReference type="ARBA" id="ARBA00001231"/>
    </source>
</evidence>
<dbReference type="Gene3D" id="3.30.379.10">
    <property type="entry name" value="Chitobiase/beta-hexosaminidase domain 2-like"/>
    <property type="match status" value="1"/>
</dbReference>
<keyword evidence="3 6" id="KW-0378">Hydrolase</keyword>
<dbReference type="GO" id="GO:0005886">
    <property type="term" value="C:plasma membrane"/>
    <property type="evidence" value="ECO:0007669"/>
    <property type="project" value="TreeGrafter"/>
</dbReference>
<evidence type="ECO:0000259" key="7">
    <source>
        <dbReference type="Pfam" id="PF00728"/>
    </source>
</evidence>
<dbReference type="AlphaFoldDB" id="A0AAU9TSQ6"/>
<comment type="caution">
    <text evidence="9">The sequence shown here is derived from an EMBL/GenBank/DDBJ whole genome shotgun (WGS) entry which is preliminary data.</text>
</comment>
<dbReference type="GO" id="GO:0016231">
    <property type="term" value="F:beta-N-acetylglucosaminidase activity"/>
    <property type="evidence" value="ECO:0007669"/>
    <property type="project" value="TreeGrafter"/>
</dbReference>
<dbReference type="InterPro" id="IPR015883">
    <property type="entry name" value="Glyco_hydro_20_cat"/>
</dbReference>
<evidence type="ECO:0000259" key="8">
    <source>
        <dbReference type="Pfam" id="PF14845"/>
    </source>
</evidence>
<dbReference type="Proteomes" id="UP001153954">
    <property type="component" value="Unassembled WGS sequence"/>
</dbReference>
<accession>A0AAU9TSQ6</accession>
<dbReference type="SUPFAM" id="SSF51445">
    <property type="entry name" value="(Trans)glycosidases"/>
    <property type="match status" value="1"/>
</dbReference>
<sequence length="623" mass="71625">MTTLKGMKSLIIELVADYGAQITQTLIMQSYHKSQKGSYKDMGLLNTSILIFVFNILTLSNTLKRHQFPLWTWDCIDNKCLSTKYGGLQSLVTCNMICTSLQLWPKPTGTVNISKTALPVRADSFYLKLLSFPSILVREHFIEAFELFRQGLRKMENNTIISVIEPQHAVEIRVAINESGNNDPRMLLDTDESYRLQVNANLSVGCLVADIASNSFCGARHALETLLQLVWLDPYVGSLLILDTARIEDAPRFRYRGLMLDTVRNYFPVNEIIKTIDVMAATKLNTFHWHAADSQGFSINFRSLSQLPNYELYKQGAMYSTEEVYAIAKHARKRGLRILLEVDLSSLICNAWNWGSDMRFNELTRDGVERSKEYNKESLCREIYQKNSNLYNTVEKIYAEIIQLTGVDDIFYLAGEDIYEYCLQSLNRSDPIELKLQLTRNILQLLESVNIKLPNLILLRSTHLSDRIKIDLKKYTQNLGIQVLNIQMKNYLTGLRTVMSQQDVWDFNSGYGEWYTDSNGANYNSWQRVYEHRPWSWKTIGYLEGGEATVWSSSLSTGGLEARIWPRLAALGERLWSDHAESATHLVQSRLDFYRLRLYDRGIQTAPIWSMSVVVTLFWSRAT</sequence>
<evidence type="ECO:0000313" key="9">
    <source>
        <dbReference type="EMBL" id="CAH2089729.1"/>
    </source>
</evidence>